<gene>
    <name evidence="1" type="ORF">J1N35_024954</name>
</gene>
<keyword evidence="2" id="KW-1185">Reference proteome</keyword>
<reference evidence="1 2" key="1">
    <citation type="journal article" date="2021" name="Plant Biotechnol. J.">
        <title>Multi-omics assisted identification of the key and species-specific regulatory components of drought-tolerant mechanisms in Gossypium stocksii.</title>
        <authorList>
            <person name="Yu D."/>
            <person name="Ke L."/>
            <person name="Zhang D."/>
            <person name="Wu Y."/>
            <person name="Sun Y."/>
            <person name="Mei J."/>
            <person name="Sun J."/>
            <person name="Sun Y."/>
        </authorList>
    </citation>
    <scope>NUCLEOTIDE SEQUENCE [LARGE SCALE GENOMIC DNA]</scope>
    <source>
        <strain evidence="2">cv. E1</strain>
        <tissue evidence="1">Leaf</tissue>
    </source>
</reference>
<dbReference type="EMBL" id="JAIQCV010000008">
    <property type="protein sequence ID" value="KAH1072626.1"/>
    <property type="molecule type" value="Genomic_DNA"/>
</dbReference>
<evidence type="ECO:0000313" key="1">
    <source>
        <dbReference type="EMBL" id="KAH1072626.1"/>
    </source>
</evidence>
<evidence type="ECO:0000313" key="2">
    <source>
        <dbReference type="Proteomes" id="UP000828251"/>
    </source>
</evidence>
<protein>
    <submittedName>
        <fullName evidence="1">Uncharacterized protein</fullName>
    </submittedName>
</protein>
<sequence length="136" mass="15907">MFQRSAMNHCFYDVTTWKSSCHDVDPKILKPCNLILIHARVYKRALLLWQHMRYFVAWTSAIGSGKECYKRSTQNMIVDALSKRTQEVQAQLLQYIDSIIWLDMWIKVMGSCLTNSKLQQLCLGVQQQPRLHPKCS</sequence>
<comment type="caution">
    <text evidence="1">The sequence shown here is derived from an EMBL/GenBank/DDBJ whole genome shotgun (WGS) entry which is preliminary data.</text>
</comment>
<name>A0A9D3V5Q1_9ROSI</name>
<accession>A0A9D3V5Q1</accession>
<dbReference type="Proteomes" id="UP000828251">
    <property type="component" value="Unassembled WGS sequence"/>
</dbReference>
<proteinExistence type="predicted"/>
<dbReference type="AlphaFoldDB" id="A0A9D3V5Q1"/>
<organism evidence="1 2">
    <name type="scientific">Gossypium stocksii</name>
    <dbReference type="NCBI Taxonomy" id="47602"/>
    <lineage>
        <taxon>Eukaryota</taxon>
        <taxon>Viridiplantae</taxon>
        <taxon>Streptophyta</taxon>
        <taxon>Embryophyta</taxon>
        <taxon>Tracheophyta</taxon>
        <taxon>Spermatophyta</taxon>
        <taxon>Magnoliopsida</taxon>
        <taxon>eudicotyledons</taxon>
        <taxon>Gunneridae</taxon>
        <taxon>Pentapetalae</taxon>
        <taxon>rosids</taxon>
        <taxon>malvids</taxon>
        <taxon>Malvales</taxon>
        <taxon>Malvaceae</taxon>
        <taxon>Malvoideae</taxon>
        <taxon>Gossypium</taxon>
    </lineage>
</organism>